<feature type="domain" description="HD" evidence="1">
    <location>
        <begin position="16"/>
        <end position="58"/>
    </location>
</feature>
<evidence type="ECO:0000313" key="2">
    <source>
        <dbReference type="EMBL" id="PIS07307.1"/>
    </source>
</evidence>
<gene>
    <name evidence="2" type="ORF">COT78_04090</name>
</gene>
<dbReference type="EMBL" id="PEZW01000028">
    <property type="protein sequence ID" value="PIS07307.1"/>
    <property type="molecule type" value="Genomic_DNA"/>
</dbReference>
<dbReference type="Pfam" id="PF13023">
    <property type="entry name" value="HD_3"/>
    <property type="match status" value="1"/>
</dbReference>
<protein>
    <recommendedName>
        <fullName evidence="1">HD domain-containing protein</fullName>
    </recommendedName>
</protein>
<dbReference type="Gene3D" id="1.10.3210.10">
    <property type="entry name" value="Hypothetical protein af1432"/>
    <property type="match status" value="1"/>
</dbReference>
<organism evidence="2 3">
    <name type="scientific">Candidatus Berkelbacteria bacterium CG10_big_fil_rev_8_21_14_0_10_43_13</name>
    <dbReference type="NCBI Taxonomy" id="1974514"/>
    <lineage>
        <taxon>Bacteria</taxon>
        <taxon>Candidatus Berkelbacteria</taxon>
    </lineage>
</organism>
<evidence type="ECO:0000259" key="1">
    <source>
        <dbReference type="Pfam" id="PF13023"/>
    </source>
</evidence>
<sequence>MLHKRTLQIISFLKEIEKLKLVWRVNYLSDKRTREDDAQHSWHLAMMILVLPTNSQSNLMSAMRSS</sequence>
<accession>A0A2H0W7H3</accession>
<proteinExistence type="predicted"/>
<dbReference type="SUPFAM" id="SSF109604">
    <property type="entry name" value="HD-domain/PDEase-like"/>
    <property type="match status" value="1"/>
</dbReference>
<dbReference type="InterPro" id="IPR006674">
    <property type="entry name" value="HD_domain"/>
</dbReference>
<name>A0A2H0W7H3_9BACT</name>
<dbReference type="AlphaFoldDB" id="A0A2H0W7H3"/>
<comment type="caution">
    <text evidence="2">The sequence shown here is derived from an EMBL/GenBank/DDBJ whole genome shotgun (WGS) entry which is preliminary data.</text>
</comment>
<reference evidence="3" key="1">
    <citation type="submission" date="2017-09" db="EMBL/GenBank/DDBJ databases">
        <title>Depth-based differentiation of microbial function through sediment-hosted aquifers and enrichment of novel symbionts in the deep terrestrial subsurface.</title>
        <authorList>
            <person name="Probst A.J."/>
            <person name="Ladd B."/>
            <person name="Jarett J.K."/>
            <person name="Geller-Mcgrath D.E."/>
            <person name="Sieber C.M.K."/>
            <person name="Emerson J.B."/>
            <person name="Anantharaman K."/>
            <person name="Thomas B.C."/>
            <person name="Malmstrom R."/>
            <person name="Stieglmeier M."/>
            <person name="Klingl A."/>
            <person name="Woyke T."/>
            <person name="Ryan C.M."/>
            <person name="Banfield J.F."/>
        </authorList>
    </citation>
    <scope>NUCLEOTIDE SEQUENCE [LARGE SCALE GENOMIC DNA]</scope>
</reference>
<evidence type="ECO:0000313" key="3">
    <source>
        <dbReference type="Proteomes" id="UP000231382"/>
    </source>
</evidence>
<dbReference type="Proteomes" id="UP000231382">
    <property type="component" value="Unassembled WGS sequence"/>
</dbReference>